<accession>A0A1J5IL04</accession>
<evidence type="ECO:0000313" key="3">
    <source>
        <dbReference type="Proteomes" id="UP000183245"/>
    </source>
</evidence>
<dbReference type="Proteomes" id="UP000183245">
    <property type="component" value="Unassembled WGS sequence"/>
</dbReference>
<keyword evidence="1" id="KW-0472">Membrane</keyword>
<evidence type="ECO:0008006" key="4">
    <source>
        <dbReference type="Google" id="ProtNLM"/>
    </source>
</evidence>
<evidence type="ECO:0000256" key="1">
    <source>
        <dbReference type="SAM" id="Phobius"/>
    </source>
</evidence>
<sequence length="191" mass="21093">MLTPGHIAASYLISQIPKKKLPSREIWFIVICGSFLDLDFLLLMLSGYPGGLHHHFIIHTPLFALLLFILIIVFTRHRLSTAALALGLVALLGHLVLDDLNYWMGLAGLAAGVSATAQIRWEYPLDSGRVQALALTAGETAQRFTSMGILTIYLRSKLFLLEIATISAGLFVFLRQLIKPGPWSHLPGQKH</sequence>
<name>A0A1J5IL04_9BACT</name>
<reference evidence="2 3" key="1">
    <citation type="journal article" date="2016" name="Environ. Microbiol.">
        <title>Genomic resolution of a cold subsurface aquifer community provides metabolic insights for novel microbes adapted to high CO concentrations.</title>
        <authorList>
            <person name="Probst A.J."/>
            <person name="Castelle C.J."/>
            <person name="Singh A."/>
            <person name="Brown C.T."/>
            <person name="Anantharaman K."/>
            <person name="Sharon I."/>
            <person name="Hug L.A."/>
            <person name="Burstein D."/>
            <person name="Emerson J.B."/>
            <person name="Thomas B.C."/>
            <person name="Banfield J.F."/>
        </authorList>
    </citation>
    <scope>NUCLEOTIDE SEQUENCE [LARGE SCALE GENOMIC DNA]</scope>
    <source>
        <strain evidence="2">CG2_30_54_11</strain>
    </source>
</reference>
<keyword evidence="1" id="KW-1133">Transmembrane helix</keyword>
<feature type="transmembrane region" description="Helical" evidence="1">
    <location>
        <begin position="81"/>
        <end position="97"/>
    </location>
</feature>
<dbReference type="AlphaFoldDB" id="A0A1J5IL04"/>
<feature type="transmembrane region" description="Helical" evidence="1">
    <location>
        <begin position="26"/>
        <end position="48"/>
    </location>
</feature>
<gene>
    <name evidence="2" type="ORF">AUK40_02610</name>
</gene>
<organism evidence="2 3">
    <name type="scientific">Candidatus Wirthbacteria bacterium CG2_30_54_11</name>
    <dbReference type="NCBI Taxonomy" id="1817892"/>
    <lineage>
        <taxon>Bacteria</taxon>
        <taxon>Candidatus Wirthbacteria</taxon>
    </lineage>
</organism>
<dbReference type="STRING" id="1817892.AUK40_02610"/>
<proteinExistence type="predicted"/>
<feature type="transmembrane region" description="Helical" evidence="1">
    <location>
        <begin position="158"/>
        <end position="178"/>
    </location>
</feature>
<dbReference type="EMBL" id="MNZT01000048">
    <property type="protein sequence ID" value="OIP97740.1"/>
    <property type="molecule type" value="Genomic_DNA"/>
</dbReference>
<evidence type="ECO:0000313" key="2">
    <source>
        <dbReference type="EMBL" id="OIP97740.1"/>
    </source>
</evidence>
<keyword evidence="1" id="KW-0812">Transmembrane</keyword>
<feature type="transmembrane region" description="Helical" evidence="1">
    <location>
        <begin position="54"/>
        <end position="74"/>
    </location>
</feature>
<comment type="caution">
    <text evidence="2">The sequence shown here is derived from an EMBL/GenBank/DDBJ whole genome shotgun (WGS) entry which is preliminary data.</text>
</comment>
<protein>
    <recommendedName>
        <fullName evidence="4">Metal-dependent hydrolase</fullName>
    </recommendedName>
</protein>